<evidence type="ECO:0000259" key="4">
    <source>
        <dbReference type="PROSITE" id="PS50110"/>
    </source>
</evidence>
<dbReference type="GO" id="GO:0052621">
    <property type="term" value="F:diguanylate cyclase activity"/>
    <property type="evidence" value="ECO:0007669"/>
    <property type="project" value="UniProtKB-EC"/>
</dbReference>
<evidence type="ECO:0000256" key="3">
    <source>
        <dbReference type="PROSITE-ProRule" id="PRU00169"/>
    </source>
</evidence>
<name>A0AAU7XEN8_9HYPH</name>
<gene>
    <name evidence="6" type="ORF">ABS361_08840</name>
</gene>
<dbReference type="InterPro" id="IPR001789">
    <property type="entry name" value="Sig_transdc_resp-reg_receiver"/>
</dbReference>
<feature type="domain" description="GGDEF" evidence="5">
    <location>
        <begin position="319"/>
        <end position="435"/>
    </location>
</feature>
<dbReference type="InterPro" id="IPR029787">
    <property type="entry name" value="Nucleotide_cyclase"/>
</dbReference>
<evidence type="ECO:0000256" key="1">
    <source>
        <dbReference type="ARBA" id="ARBA00012528"/>
    </source>
</evidence>
<dbReference type="NCBIfam" id="TIGR00254">
    <property type="entry name" value="GGDEF"/>
    <property type="match status" value="1"/>
</dbReference>
<dbReference type="CDD" id="cd01949">
    <property type="entry name" value="GGDEF"/>
    <property type="match status" value="1"/>
</dbReference>
<dbReference type="RefSeq" id="WP_407051400.1">
    <property type="nucleotide sequence ID" value="NZ_CP158568.1"/>
</dbReference>
<evidence type="ECO:0000256" key="2">
    <source>
        <dbReference type="ARBA" id="ARBA00034247"/>
    </source>
</evidence>
<dbReference type="PROSITE" id="PS50110">
    <property type="entry name" value="RESPONSE_REGULATORY"/>
    <property type="match status" value="1"/>
</dbReference>
<feature type="domain" description="Response regulatory" evidence="4">
    <location>
        <begin position="158"/>
        <end position="270"/>
    </location>
</feature>
<dbReference type="EMBL" id="CP158568">
    <property type="protein sequence ID" value="XBY46305.1"/>
    <property type="molecule type" value="Genomic_DNA"/>
</dbReference>
<dbReference type="InterPro" id="IPR011006">
    <property type="entry name" value="CheY-like_superfamily"/>
</dbReference>
<keyword evidence="6" id="KW-0808">Transferase</keyword>
<dbReference type="SUPFAM" id="SSF52172">
    <property type="entry name" value="CheY-like"/>
    <property type="match status" value="1"/>
</dbReference>
<dbReference type="EC" id="2.7.7.65" evidence="1"/>
<keyword evidence="6" id="KW-0548">Nucleotidyltransferase</keyword>
<comment type="caution">
    <text evidence="3">Lacks conserved residue(s) required for the propagation of feature annotation.</text>
</comment>
<dbReference type="Pfam" id="PF00990">
    <property type="entry name" value="GGDEF"/>
    <property type="match status" value="1"/>
</dbReference>
<dbReference type="Gene3D" id="3.30.70.270">
    <property type="match status" value="1"/>
</dbReference>
<dbReference type="InterPro" id="IPR050469">
    <property type="entry name" value="Diguanylate_Cyclase"/>
</dbReference>
<evidence type="ECO:0000259" key="5">
    <source>
        <dbReference type="PROSITE" id="PS50887"/>
    </source>
</evidence>
<dbReference type="KEGG" id="mflg:ABS361_08840"/>
<dbReference type="InterPro" id="IPR000160">
    <property type="entry name" value="GGDEF_dom"/>
</dbReference>
<dbReference type="AlphaFoldDB" id="A0AAU7XEN8"/>
<dbReference type="SUPFAM" id="SSF55073">
    <property type="entry name" value="Nucleotide cyclase"/>
    <property type="match status" value="1"/>
</dbReference>
<comment type="catalytic activity">
    <reaction evidence="2">
        <text>2 GTP = 3',3'-c-di-GMP + 2 diphosphate</text>
        <dbReference type="Rhea" id="RHEA:24898"/>
        <dbReference type="ChEBI" id="CHEBI:33019"/>
        <dbReference type="ChEBI" id="CHEBI:37565"/>
        <dbReference type="ChEBI" id="CHEBI:58805"/>
        <dbReference type="EC" id="2.7.7.65"/>
    </reaction>
</comment>
<accession>A0AAU7XEN8</accession>
<organism evidence="6">
    <name type="scientific">Methyloraptor flagellatus</name>
    <dbReference type="NCBI Taxonomy" id="3162530"/>
    <lineage>
        <taxon>Bacteria</taxon>
        <taxon>Pseudomonadati</taxon>
        <taxon>Pseudomonadota</taxon>
        <taxon>Alphaproteobacteria</taxon>
        <taxon>Hyphomicrobiales</taxon>
        <taxon>Ancalomicrobiaceae</taxon>
        <taxon>Methyloraptor</taxon>
    </lineage>
</organism>
<dbReference type="GO" id="GO:0000160">
    <property type="term" value="P:phosphorelay signal transduction system"/>
    <property type="evidence" value="ECO:0007669"/>
    <property type="project" value="InterPro"/>
</dbReference>
<evidence type="ECO:0000313" key="6">
    <source>
        <dbReference type="EMBL" id="XBY46305.1"/>
    </source>
</evidence>
<proteinExistence type="predicted"/>
<dbReference type="PANTHER" id="PTHR45138:SF9">
    <property type="entry name" value="DIGUANYLATE CYCLASE DGCM-RELATED"/>
    <property type="match status" value="1"/>
</dbReference>
<dbReference type="Gene3D" id="3.40.50.2300">
    <property type="match status" value="1"/>
</dbReference>
<sequence>MVARGRVLVIEEVPSQETFALWDGVRAEGWDVTAAPLAATVDAVRRAAPDVVVLNLHGAGDADRRALYLQAAGRLALTRTPRRPPILLVGDAGPDEKPLGVADVIRGPYSARHVAQRIGSLSRLSTMQQEMMRRVETAGQYGVVPPELEPSNQFHEPKVLVVGAGIRYFAIERTLARRATLVGAFTVDTALDYLERQAFDCVVLNMRVQEAAEFTARLRRNVDHFALPVVVLADPREVDEVDAAYAAGADDVVFHSGESAIFAERVATVLKEHRLRESLKAAYARSRDRATNDALTGLFARGFLLDHLSRMVEAAAHGGRLSIVGFRIANIDEVNRQHGYAAGDHLIRQVGTVIGRLVRGEDLAARPGGGRFVIVLPDTHVDDAAGVAARLGAVLRATRFALPGASEPVSAEVVSAVADRIDGDDAESLVARVTL</sequence>
<reference evidence="6" key="1">
    <citation type="submission" date="2024-06" db="EMBL/GenBank/DDBJ databases">
        <title>Methylostella associata gen. nov., sp. nov., a novel Ancalomicrobiaceae-affiliated facultatively methylotrophic bacteria that feed on methanotrophs of the genus Methylococcus.</title>
        <authorList>
            <person name="Saltykova V."/>
            <person name="Danilova O.V."/>
            <person name="Oshkin I.Y."/>
            <person name="Belova S.E."/>
            <person name="Pimenov N.V."/>
            <person name="Dedysh S.N."/>
        </authorList>
    </citation>
    <scope>NUCLEOTIDE SEQUENCE</scope>
    <source>
        <strain evidence="6">S20</strain>
    </source>
</reference>
<dbReference type="InterPro" id="IPR043128">
    <property type="entry name" value="Rev_trsase/Diguanyl_cyclase"/>
</dbReference>
<dbReference type="SMART" id="SM00267">
    <property type="entry name" value="GGDEF"/>
    <property type="match status" value="1"/>
</dbReference>
<dbReference type="PROSITE" id="PS50887">
    <property type="entry name" value="GGDEF"/>
    <property type="match status" value="1"/>
</dbReference>
<protein>
    <recommendedName>
        <fullName evidence="1">diguanylate cyclase</fullName>
        <ecNumber evidence="1">2.7.7.65</ecNumber>
    </recommendedName>
</protein>
<dbReference type="PANTHER" id="PTHR45138">
    <property type="entry name" value="REGULATORY COMPONENTS OF SENSORY TRANSDUCTION SYSTEM"/>
    <property type="match status" value="1"/>
</dbReference>